<gene>
    <name evidence="2" type="ORF">Cph01nite_36960</name>
</gene>
<dbReference type="Proteomes" id="UP000614741">
    <property type="component" value="Unassembled WGS sequence"/>
</dbReference>
<comment type="caution">
    <text evidence="2">The sequence shown here is derived from an EMBL/GenBank/DDBJ whole genome shotgun (WGS) entry which is preliminary data.</text>
</comment>
<evidence type="ECO:0000256" key="1">
    <source>
        <dbReference type="SAM" id="Phobius"/>
    </source>
</evidence>
<keyword evidence="1" id="KW-0472">Membrane</keyword>
<reference evidence="2 3" key="1">
    <citation type="submission" date="2021-01" db="EMBL/GenBank/DDBJ databases">
        <title>Whole genome shotgun sequence of Cellulomonas phragmiteti NBRC 110785.</title>
        <authorList>
            <person name="Komaki H."/>
            <person name="Tamura T."/>
        </authorList>
    </citation>
    <scope>NUCLEOTIDE SEQUENCE [LARGE SCALE GENOMIC DNA]</scope>
    <source>
        <strain evidence="2 3">NBRC 110785</strain>
    </source>
</reference>
<evidence type="ECO:0000313" key="3">
    <source>
        <dbReference type="Proteomes" id="UP000614741"/>
    </source>
</evidence>
<proteinExistence type="predicted"/>
<keyword evidence="1" id="KW-0812">Transmembrane</keyword>
<feature type="transmembrane region" description="Helical" evidence="1">
    <location>
        <begin position="223"/>
        <end position="242"/>
    </location>
</feature>
<dbReference type="RefSeq" id="WP_239069368.1">
    <property type="nucleotide sequence ID" value="NZ_BONP01000051.1"/>
</dbReference>
<feature type="transmembrane region" description="Helical" evidence="1">
    <location>
        <begin position="198"/>
        <end position="216"/>
    </location>
</feature>
<sequence length="312" mass="31366">MRGRHGLVVVLLVVLTLATTPVAVVGTWARTTLLDTDDWVRTVAPLASDPRVQGAVADRVADGVVTALPLDDVAGWLPGTLGEDAAAGVERRVGDVVRDRSASAVGSDVFVAAWVTVNRTFHTQLVGVLRGDADALGQVDAEGRLALDLTGVADTVRAAVVAVGVPERVVPRVEVAVPVLDGGTTARLQQSVGTAERAATWAPWVAAAAAVGAVALARRRARALAWVAGAVVLAAAGVLVGLRGMRAAVLAGPAAAFLGDPVVGLVVDHVTAGLSTAVWWLGGTGLVVMLLAAVADAPRGTPAGPAPGLGLA</sequence>
<evidence type="ECO:0000313" key="2">
    <source>
        <dbReference type="EMBL" id="GIG41934.1"/>
    </source>
</evidence>
<dbReference type="EMBL" id="BONP01000051">
    <property type="protein sequence ID" value="GIG41934.1"/>
    <property type="molecule type" value="Genomic_DNA"/>
</dbReference>
<keyword evidence="1" id="KW-1133">Transmembrane helix</keyword>
<organism evidence="2 3">
    <name type="scientific">Cellulomonas phragmiteti</name>
    <dbReference type="NCBI Taxonomy" id="478780"/>
    <lineage>
        <taxon>Bacteria</taxon>
        <taxon>Bacillati</taxon>
        <taxon>Actinomycetota</taxon>
        <taxon>Actinomycetes</taxon>
        <taxon>Micrococcales</taxon>
        <taxon>Cellulomonadaceae</taxon>
        <taxon>Cellulomonas</taxon>
    </lineage>
</organism>
<keyword evidence="3" id="KW-1185">Reference proteome</keyword>
<name>A0ABQ4DRG3_9CELL</name>
<feature type="transmembrane region" description="Helical" evidence="1">
    <location>
        <begin position="277"/>
        <end position="295"/>
    </location>
</feature>
<protein>
    <recommendedName>
        <fullName evidence="4">Integral membrane protein</fullName>
    </recommendedName>
</protein>
<evidence type="ECO:0008006" key="4">
    <source>
        <dbReference type="Google" id="ProtNLM"/>
    </source>
</evidence>
<accession>A0ABQ4DRG3</accession>